<evidence type="ECO:0000256" key="1">
    <source>
        <dbReference type="SAM" id="MobiDB-lite"/>
    </source>
</evidence>
<feature type="compositionally biased region" description="Polar residues" evidence="1">
    <location>
        <begin position="177"/>
        <end position="188"/>
    </location>
</feature>
<proteinExistence type="predicted"/>
<keyword evidence="3" id="KW-1185">Reference proteome</keyword>
<protein>
    <submittedName>
        <fullName evidence="2">Uncharacterized protein</fullName>
    </submittedName>
</protein>
<name>A0AAW0E0K6_9AGAR</name>
<dbReference type="Proteomes" id="UP001383192">
    <property type="component" value="Unassembled WGS sequence"/>
</dbReference>
<sequence>MPLDTVTEDTIVQLSKAILCEYNCEFQNYVDFAECPAELASFEAYQKDHFPTSEKLVDHVENTHLSNVPLPCPFHECQKRKFTLSALKSHFHHRHSSWQGKSVEELKPHLFPSWIPTHISVPPPEPLHIFPGYVFIPSAQTSLPHISLPLQPRSPTPPISQIPETRTPRHRSLLKVQDNTSLGSITSKSSDKPDELELELEDLPQVGPDEAHQWVIWKRSSELQQELSGPMPLTRKFDAPFTPPVSIHYDVFRQKVQEMVKSGIIEVKGRAIKYWSPVDSIN</sequence>
<evidence type="ECO:0000313" key="2">
    <source>
        <dbReference type="EMBL" id="KAK7056225.1"/>
    </source>
</evidence>
<evidence type="ECO:0000313" key="3">
    <source>
        <dbReference type="Proteomes" id="UP001383192"/>
    </source>
</evidence>
<dbReference type="AlphaFoldDB" id="A0AAW0E0K6"/>
<comment type="caution">
    <text evidence="2">The sequence shown here is derived from an EMBL/GenBank/DDBJ whole genome shotgun (WGS) entry which is preliminary data.</text>
</comment>
<organism evidence="2 3">
    <name type="scientific">Paramarasmius palmivorus</name>
    <dbReference type="NCBI Taxonomy" id="297713"/>
    <lineage>
        <taxon>Eukaryota</taxon>
        <taxon>Fungi</taxon>
        <taxon>Dikarya</taxon>
        <taxon>Basidiomycota</taxon>
        <taxon>Agaricomycotina</taxon>
        <taxon>Agaricomycetes</taxon>
        <taxon>Agaricomycetidae</taxon>
        <taxon>Agaricales</taxon>
        <taxon>Marasmiineae</taxon>
        <taxon>Marasmiaceae</taxon>
        <taxon>Paramarasmius</taxon>
    </lineage>
</organism>
<reference evidence="2 3" key="1">
    <citation type="submission" date="2024-01" db="EMBL/GenBank/DDBJ databases">
        <title>A draft genome for a cacao thread blight-causing isolate of Paramarasmius palmivorus.</title>
        <authorList>
            <person name="Baruah I.K."/>
            <person name="Bukari Y."/>
            <person name="Amoako-Attah I."/>
            <person name="Meinhardt L.W."/>
            <person name="Bailey B.A."/>
            <person name="Cohen S.P."/>
        </authorList>
    </citation>
    <scope>NUCLEOTIDE SEQUENCE [LARGE SCALE GENOMIC DNA]</scope>
    <source>
        <strain evidence="2 3">GH-12</strain>
    </source>
</reference>
<feature type="region of interest" description="Disordered" evidence="1">
    <location>
        <begin position="146"/>
        <end position="195"/>
    </location>
</feature>
<gene>
    <name evidence="2" type="ORF">VNI00_002777</name>
</gene>
<dbReference type="EMBL" id="JAYKXP010000007">
    <property type="protein sequence ID" value="KAK7056225.1"/>
    <property type="molecule type" value="Genomic_DNA"/>
</dbReference>
<accession>A0AAW0E0K6</accession>